<accession>A0A1Y3DQ37</accession>
<gene>
    <name evidence="3" type="ORF">PKNOH_S110097300</name>
</gene>
<evidence type="ECO:0000313" key="3">
    <source>
        <dbReference type="EMBL" id="OTN65336.1"/>
    </source>
</evidence>
<dbReference type="SUPFAM" id="SSF57997">
    <property type="entry name" value="Tropomyosin"/>
    <property type="match status" value="1"/>
</dbReference>
<dbReference type="VEuPathDB" id="PlasmoDB:PKNOH_S110097300"/>
<evidence type="ECO:0000256" key="1">
    <source>
        <dbReference type="SAM" id="Coils"/>
    </source>
</evidence>
<comment type="caution">
    <text evidence="3">The sequence shown here is derived from an EMBL/GenBank/DDBJ whole genome shotgun (WGS) entry which is preliminary data.</text>
</comment>
<proteinExistence type="predicted"/>
<organism evidence="3 4">
    <name type="scientific">Plasmodium knowlesi</name>
    <dbReference type="NCBI Taxonomy" id="5850"/>
    <lineage>
        <taxon>Eukaryota</taxon>
        <taxon>Sar</taxon>
        <taxon>Alveolata</taxon>
        <taxon>Apicomplexa</taxon>
        <taxon>Aconoidasida</taxon>
        <taxon>Haemosporida</taxon>
        <taxon>Plasmodiidae</taxon>
        <taxon>Plasmodium</taxon>
        <taxon>Plasmodium (Plasmodium)</taxon>
    </lineage>
</organism>
<name>A0A1Y3DQ37_PLAKN</name>
<protein>
    <submittedName>
        <fullName evidence="3">Uncharacterized protein</fullName>
    </submittedName>
</protein>
<reference evidence="3 4" key="1">
    <citation type="submission" date="2017-05" db="EMBL/GenBank/DDBJ databases">
        <title>PacBio assembly of a Plasmodium knowlesi genome sequence with Hi-C correction and manual annotation of the SICAvar gene family.</title>
        <authorList>
            <person name="Lapp S.A."/>
            <person name="Geraldo J.A."/>
            <person name="Chien J.-T."/>
            <person name="Ay F."/>
            <person name="Pakala S.B."/>
            <person name="Batugedara G."/>
            <person name="Humphrey J.C."/>
            <person name="Debarry J.D."/>
            <person name="Le Roch K.G."/>
            <person name="Galinski M.R."/>
            <person name="Kissinger J.C."/>
        </authorList>
    </citation>
    <scope>NUCLEOTIDE SEQUENCE [LARGE SCALE GENOMIC DNA]</scope>
    <source>
        <strain evidence="4">Malayan Strain Pk1 (A+)</strain>
    </source>
</reference>
<dbReference type="EMBL" id="NETL01000025">
    <property type="protein sequence ID" value="OTN65336.1"/>
    <property type="molecule type" value="Genomic_DNA"/>
</dbReference>
<feature type="coiled-coil region" evidence="1">
    <location>
        <begin position="387"/>
        <end position="435"/>
    </location>
</feature>
<dbReference type="Gene3D" id="1.20.5.340">
    <property type="match status" value="1"/>
</dbReference>
<feature type="coiled-coil region" evidence="1">
    <location>
        <begin position="215"/>
        <end position="275"/>
    </location>
</feature>
<dbReference type="VEuPathDB" id="PlasmoDB:PKA1H_120031200"/>
<feature type="region of interest" description="Disordered" evidence="2">
    <location>
        <begin position="92"/>
        <end position="112"/>
    </location>
</feature>
<dbReference type="Proteomes" id="UP000195012">
    <property type="component" value="Unassembled WGS sequence"/>
</dbReference>
<dbReference type="OMA" id="EYERYRM"/>
<sequence length="480" mass="56992">MAYHTGSPYSLYSVMDVNRPFSSFGESSYVSEPYHPPHAPVISNMFHGSYPSYYEEDGDDDDGCYYNEDDGYYYNDHDDYYYNEEDFPMEESEISGHLKSDENKTGGIQNKTENVENKTGKVENKTGKVENKTGKVENKTGKVENKTGKVENKTGKVENKTGKVENKTGKVENKTGKVENKSEGVENTNNMLTLFQAVMIIVHLMRLARRNSTRLMKKHEARKELLKRLDEINRKIKEDDLNMQKRLEELKKEIKDEEEKMEMKWEGKRAEARNELALMRSKDKLPGVGPVYDKDKRLLDRTLDAINMDYEKYKLKKKKRWNSMRARYHKDLARLQFRQQQRKLQRCIAMFFFEEKWNFGPKELQKYMMLRLRRNILDEAYHRKKILQEKEKERIKAMIEAERAEAARKAEAAAAEELERKVEEAIAIMAAREEERRKNQQDQYYYFEKLGGNDYYEDFDDYYDHHPYVHGYEDEDDYHS</sequence>
<dbReference type="VEuPathDB" id="PlasmoDB:PKNH_1226400"/>
<evidence type="ECO:0000256" key="2">
    <source>
        <dbReference type="SAM" id="MobiDB-lite"/>
    </source>
</evidence>
<keyword evidence="1" id="KW-0175">Coiled coil</keyword>
<dbReference type="AlphaFoldDB" id="A0A1Y3DQ37"/>
<evidence type="ECO:0000313" key="4">
    <source>
        <dbReference type="Proteomes" id="UP000195012"/>
    </source>
</evidence>
<feature type="compositionally biased region" description="Basic and acidic residues" evidence="2">
    <location>
        <begin position="94"/>
        <end position="104"/>
    </location>
</feature>